<dbReference type="PANTHER" id="PTHR11952">
    <property type="entry name" value="UDP- GLUCOSE PYROPHOSPHORYLASE"/>
    <property type="match status" value="1"/>
</dbReference>
<dbReference type="NCBIfam" id="TIGR02273">
    <property type="entry name" value="16S_RimM"/>
    <property type="match status" value="1"/>
</dbReference>
<dbReference type="SUPFAM" id="SSF53448">
    <property type="entry name" value="Nucleotide-diphospho-sugar transferases"/>
    <property type="match status" value="1"/>
</dbReference>
<dbReference type="InterPro" id="IPR056792">
    <property type="entry name" value="PRC_RimM"/>
</dbReference>
<dbReference type="Pfam" id="PF24986">
    <property type="entry name" value="PRC_RimM"/>
    <property type="match status" value="1"/>
</dbReference>
<dbReference type="SUPFAM" id="SSF50346">
    <property type="entry name" value="PRC-barrel domain"/>
    <property type="match status" value="1"/>
</dbReference>
<dbReference type="Proteomes" id="UP000288805">
    <property type="component" value="Unassembled WGS sequence"/>
</dbReference>
<evidence type="ECO:0000313" key="2">
    <source>
        <dbReference type="EMBL" id="RVX10741.1"/>
    </source>
</evidence>
<evidence type="ECO:0000259" key="1">
    <source>
        <dbReference type="Pfam" id="PF24986"/>
    </source>
</evidence>
<name>A0A438JP47_VITVI</name>
<sequence length="945" mass="107758">MGGVRGMEFKGSKGGWAHGVGLWKTLRKEWEVVKSRLFFVMGNGKRIKSWKDIWCGDEPLCVSFPSLFALAVSKDAWVKDVWRCNEGGGSWSLLFSRPFNDWEMEEVCSFFVALNRKQIQQGVDDKVIWREINCGKFSVKSLYKSLVSSHPTSFPLSAIWKVSVQPRWVLPATVKEMLSGWNGTFVGKKSKGVWKASPLCLFWTVWKTRNKVAFEEKELSIQRLKSSFVYFLWLETKRDVNRANRCHPIRTPPYNINRIPSLTKLEVGWDPAWSAGDTGISSQARVVRLRLEQIQRDFLWIEGALERKPHLVKWAIVYSNKKKSGLGVRSLSTLNRTLLCKWSWRFAVEREILWKLVISRKFGVEGGGWCTYEVREGYGVGLWKEIRKEDSKEVWVADCWDSLGEEGGWNPRFSRPFNDWEVEVVERFLLTLQGKSALEPRSVVPFPRNIIWSPCVPTKAKQLVGSSLLVREDDRPELEEGEFYSRDLLGMRVTLKETGEPVGTVVNVFSTGANDLLQVMLDPSVKTPDHTGNPKSETGVSGPLVWVPFVEAIVPNVDMNKREMQITPPKGLLELNLRSHERSKKERRQLEWKQRRKFQRRLIAAKKKLHEMEQQHVFHGFRFGQKAQRSLLADQIVGVNSKLLQQALQNIELSSQRWSSSEFISTKLTKLGQRTLKVSKKCLTTPGSEEKLDSNFELQEKGLHLMSKGKMAIVLFVNDSEKHGRCSVPELVDSESAGNSTSFLQTLLSDDRISLKKEDRVSVPLIMVSPAHEVHSLENLFSNHDHFAFDPKKVWFLEDEKLPVVSNSLGGENTQKILMKSPWEILQTSVGSGGVISLLSSENILDNLSEMGVEYIEICSVNEEFVSGHSLLGLVSSLESDVGIQISEGIEDIEENFHMIFSMKFMSKLAKQMKKLQFHGIPKLNSHVEMVEKEWVDVTPPPPTH</sequence>
<comment type="caution">
    <text evidence="2">The sequence shown here is derived from an EMBL/GenBank/DDBJ whole genome shotgun (WGS) entry which is preliminary data.</text>
</comment>
<reference evidence="2 3" key="1">
    <citation type="journal article" date="2018" name="PLoS Genet.">
        <title>Population sequencing reveals clonal diversity and ancestral inbreeding in the grapevine cultivar Chardonnay.</title>
        <authorList>
            <person name="Roach M.J."/>
            <person name="Johnson D.L."/>
            <person name="Bohlmann J."/>
            <person name="van Vuuren H.J."/>
            <person name="Jones S.J."/>
            <person name="Pretorius I.S."/>
            <person name="Schmidt S.A."/>
            <person name="Borneman A.R."/>
        </authorList>
    </citation>
    <scope>NUCLEOTIDE SEQUENCE [LARGE SCALE GENOMIC DNA]</scope>
    <source>
        <strain evidence="3">cv. Chardonnay</strain>
        <tissue evidence="2">Leaf</tissue>
    </source>
</reference>
<gene>
    <name evidence="2" type="primary">rimM_2</name>
    <name evidence="2" type="ORF">CK203_018186</name>
</gene>
<organism evidence="2 3">
    <name type="scientific">Vitis vinifera</name>
    <name type="common">Grape</name>
    <dbReference type="NCBI Taxonomy" id="29760"/>
    <lineage>
        <taxon>Eukaryota</taxon>
        <taxon>Viridiplantae</taxon>
        <taxon>Streptophyta</taxon>
        <taxon>Embryophyta</taxon>
        <taxon>Tracheophyta</taxon>
        <taxon>Spermatophyta</taxon>
        <taxon>Magnoliopsida</taxon>
        <taxon>eudicotyledons</taxon>
        <taxon>Gunneridae</taxon>
        <taxon>Pentapetalae</taxon>
        <taxon>rosids</taxon>
        <taxon>Vitales</taxon>
        <taxon>Vitaceae</taxon>
        <taxon>Viteae</taxon>
        <taxon>Vitis</taxon>
    </lineage>
</organism>
<dbReference type="PANTHER" id="PTHR11952:SF10">
    <property type="entry name" value="16S RRNA PROCESSING PROTEIN RIMM FAMILY"/>
    <property type="match status" value="1"/>
</dbReference>
<feature type="domain" description="Ribosome maturation factor RimM PRC barrel" evidence="1">
    <location>
        <begin position="487"/>
        <end position="572"/>
    </location>
</feature>
<dbReference type="AlphaFoldDB" id="A0A438JP47"/>
<dbReference type="InterPro" id="IPR011033">
    <property type="entry name" value="PRC_barrel-like_sf"/>
</dbReference>
<proteinExistence type="inferred from homology"/>
<dbReference type="GO" id="GO:0043022">
    <property type="term" value="F:ribosome binding"/>
    <property type="evidence" value="ECO:0007669"/>
    <property type="project" value="InterPro"/>
</dbReference>
<dbReference type="InterPro" id="IPR029044">
    <property type="entry name" value="Nucleotide-diphossugar_trans"/>
</dbReference>
<dbReference type="GO" id="GO:0005840">
    <property type="term" value="C:ribosome"/>
    <property type="evidence" value="ECO:0007669"/>
    <property type="project" value="InterPro"/>
</dbReference>
<dbReference type="EMBL" id="QGNW01000033">
    <property type="protein sequence ID" value="RVX10741.1"/>
    <property type="molecule type" value="Genomic_DNA"/>
</dbReference>
<dbReference type="HAMAP" id="MF_00014">
    <property type="entry name" value="Ribosome_mat_RimM"/>
    <property type="match status" value="1"/>
</dbReference>
<evidence type="ECO:0000313" key="3">
    <source>
        <dbReference type="Proteomes" id="UP000288805"/>
    </source>
</evidence>
<dbReference type="FunFam" id="2.30.30.240:FF:000002">
    <property type="entry name" value="Ribosome maturation factor rimM"/>
    <property type="match status" value="1"/>
</dbReference>
<dbReference type="Gene3D" id="3.90.550.10">
    <property type="entry name" value="Spore Coat Polysaccharide Biosynthesis Protein SpsA, Chain A"/>
    <property type="match status" value="1"/>
</dbReference>
<dbReference type="InterPro" id="IPR011961">
    <property type="entry name" value="RimM"/>
</dbReference>
<dbReference type="InterPro" id="IPR039741">
    <property type="entry name" value="UDP-sugar_pyrophosphorylase"/>
</dbReference>
<protein>
    <submittedName>
        <fullName evidence="2">Ribosome maturation factor RimM</fullName>
    </submittedName>
</protein>
<dbReference type="FunFam" id="3.90.550.10:FF:000281">
    <property type="entry name" value="16S rRNA processing protein RimM family"/>
    <property type="match status" value="1"/>
</dbReference>
<dbReference type="Gene3D" id="2.30.30.240">
    <property type="entry name" value="PRC-barrel domain"/>
    <property type="match status" value="1"/>
</dbReference>
<dbReference type="GO" id="GO:0006364">
    <property type="term" value="P:rRNA processing"/>
    <property type="evidence" value="ECO:0007669"/>
    <property type="project" value="InterPro"/>
</dbReference>
<accession>A0A438JP47</accession>